<name>A0A5C5ZW33_9BACT</name>
<dbReference type="RefSeq" id="WP_146523537.1">
    <property type="nucleotide sequence ID" value="NZ_CP151726.1"/>
</dbReference>
<gene>
    <name evidence="2" type="ORF">Pla52n_66490</name>
</gene>
<evidence type="ECO:0000256" key="1">
    <source>
        <dbReference type="SAM" id="Phobius"/>
    </source>
</evidence>
<comment type="caution">
    <text evidence="2">The sequence shown here is derived from an EMBL/GenBank/DDBJ whole genome shotgun (WGS) entry which is preliminary data.</text>
</comment>
<dbReference type="EMBL" id="SJPN01000017">
    <property type="protein sequence ID" value="TWT91315.1"/>
    <property type="molecule type" value="Genomic_DNA"/>
</dbReference>
<proteinExistence type="predicted"/>
<dbReference type="Proteomes" id="UP000320176">
    <property type="component" value="Unassembled WGS sequence"/>
</dbReference>
<keyword evidence="1" id="KW-0812">Transmembrane</keyword>
<feature type="transmembrane region" description="Helical" evidence="1">
    <location>
        <begin position="188"/>
        <end position="205"/>
    </location>
</feature>
<dbReference type="OrthoDB" id="239334at2"/>
<keyword evidence="3" id="KW-1185">Reference proteome</keyword>
<evidence type="ECO:0000313" key="3">
    <source>
        <dbReference type="Proteomes" id="UP000320176"/>
    </source>
</evidence>
<evidence type="ECO:0000313" key="2">
    <source>
        <dbReference type="EMBL" id="TWT91315.1"/>
    </source>
</evidence>
<protein>
    <submittedName>
        <fullName evidence="2">Uncharacterized protein</fullName>
    </submittedName>
</protein>
<accession>A0A5C5ZW33</accession>
<keyword evidence="1" id="KW-0472">Membrane</keyword>
<feature type="transmembrane region" description="Helical" evidence="1">
    <location>
        <begin position="21"/>
        <end position="48"/>
    </location>
</feature>
<dbReference type="AlphaFoldDB" id="A0A5C5ZW33"/>
<feature type="transmembrane region" description="Helical" evidence="1">
    <location>
        <begin position="68"/>
        <end position="92"/>
    </location>
</feature>
<feature type="transmembrane region" description="Helical" evidence="1">
    <location>
        <begin position="160"/>
        <end position="182"/>
    </location>
</feature>
<sequence length="354" mass="39864">MFRFPRPWSKKRGKRFVGTQLRSILWEVAFYSGVFMLGVFVLSLVLLNRFSPETTQDLSVDALEDNSLSVWVFSILALAAMGSGAGGMLYRLMSVGASSERRSAMANRAGSIELIVPSSDDIARLPSVPRGAALTDSPGERLTYRLASENSQAGELMGPAILALLWNTVWFILLAVVVLGFWYGSPRYILAGLLVPFGTIGYWSFRYFLSHLRRFAGIGPTIVEISDHPFYAGHKYRVHVSQAGRLKFRSLSVRFVCEEETIFAQGTDVRVERHEVFTQELCDEKNVRVDPEVPWEQQFTLDLPRNAMHSFVGAHNAIRWKIIVTGEARPWPSFCRNFLVVVHPPGLPLRRSPR</sequence>
<reference evidence="2 3" key="1">
    <citation type="submission" date="2019-02" db="EMBL/GenBank/DDBJ databases">
        <title>Deep-cultivation of Planctomycetes and their phenomic and genomic characterization uncovers novel biology.</title>
        <authorList>
            <person name="Wiegand S."/>
            <person name="Jogler M."/>
            <person name="Boedeker C."/>
            <person name="Pinto D."/>
            <person name="Vollmers J."/>
            <person name="Rivas-Marin E."/>
            <person name="Kohn T."/>
            <person name="Peeters S.H."/>
            <person name="Heuer A."/>
            <person name="Rast P."/>
            <person name="Oberbeckmann S."/>
            <person name="Bunk B."/>
            <person name="Jeske O."/>
            <person name="Meyerdierks A."/>
            <person name="Storesund J.E."/>
            <person name="Kallscheuer N."/>
            <person name="Luecker S."/>
            <person name="Lage O.M."/>
            <person name="Pohl T."/>
            <person name="Merkel B.J."/>
            <person name="Hornburger P."/>
            <person name="Mueller R.-W."/>
            <person name="Bruemmer F."/>
            <person name="Labrenz M."/>
            <person name="Spormann A.M."/>
            <person name="Op Den Camp H."/>
            <person name="Overmann J."/>
            <person name="Amann R."/>
            <person name="Jetten M.S.M."/>
            <person name="Mascher T."/>
            <person name="Medema M.H."/>
            <person name="Devos D.P."/>
            <person name="Kaster A.-K."/>
            <person name="Ovreas L."/>
            <person name="Rohde M."/>
            <person name="Galperin M.Y."/>
            <person name="Jogler C."/>
        </authorList>
    </citation>
    <scope>NUCLEOTIDE SEQUENCE [LARGE SCALE GENOMIC DNA]</scope>
    <source>
        <strain evidence="2 3">Pla52n</strain>
    </source>
</reference>
<keyword evidence="1" id="KW-1133">Transmembrane helix</keyword>
<organism evidence="2 3">
    <name type="scientific">Stieleria varia</name>
    <dbReference type="NCBI Taxonomy" id="2528005"/>
    <lineage>
        <taxon>Bacteria</taxon>
        <taxon>Pseudomonadati</taxon>
        <taxon>Planctomycetota</taxon>
        <taxon>Planctomycetia</taxon>
        <taxon>Pirellulales</taxon>
        <taxon>Pirellulaceae</taxon>
        <taxon>Stieleria</taxon>
    </lineage>
</organism>